<comment type="caution">
    <text evidence="9">The sequence shown here is derived from an EMBL/GenBank/DDBJ whole genome shotgun (WGS) entry which is preliminary data.</text>
</comment>
<keyword evidence="3" id="KW-0227">DNA damage</keyword>
<dbReference type="PANTHER" id="PTHR13604:SF0">
    <property type="entry name" value="ABASIC SITE PROCESSING PROTEIN HMCES"/>
    <property type="match status" value="1"/>
</dbReference>
<dbReference type="GO" id="GO:0016829">
    <property type="term" value="F:lyase activity"/>
    <property type="evidence" value="ECO:0007669"/>
    <property type="project" value="UniProtKB-KW"/>
</dbReference>
<gene>
    <name evidence="9" type="ORF">TW77_14240</name>
</gene>
<dbReference type="GO" id="GO:0006508">
    <property type="term" value="P:proteolysis"/>
    <property type="evidence" value="ECO:0007669"/>
    <property type="project" value="UniProtKB-KW"/>
</dbReference>
<proteinExistence type="inferred from homology"/>
<reference evidence="9 10" key="1">
    <citation type="journal article" date="2015" name="BMC Genomics">
        <title>Genome mining reveals unlocked bioactive potential of marine Gram-negative bacteria.</title>
        <authorList>
            <person name="Machado H."/>
            <person name="Sonnenschein E.C."/>
            <person name="Melchiorsen J."/>
            <person name="Gram L."/>
        </authorList>
    </citation>
    <scope>NUCLEOTIDE SEQUENCE [LARGE SCALE GENOMIC DNA]</scope>
    <source>
        <strain evidence="9 10">S2471</strain>
    </source>
</reference>
<evidence type="ECO:0000313" key="9">
    <source>
        <dbReference type="EMBL" id="KJZ07999.1"/>
    </source>
</evidence>
<dbReference type="EMBL" id="JXYA01000031">
    <property type="protein sequence ID" value="KJZ07999.1"/>
    <property type="molecule type" value="Genomic_DNA"/>
</dbReference>
<keyword evidence="4 8" id="KW-0378">Hydrolase</keyword>
<keyword evidence="6" id="KW-0238">DNA-binding</keyword>
<dbReference type="InterPro" id="IPR003738">
    <property type="entry name" value="SRAP"/>
</dbReference>
<dbReference type="EC" id="3.4.-.-" evidence="8"/>
<name>A0A0F4QL20_9GAMM</name>
<evidence type="ECO:0000256" key="6">
    <source>
        <dbReference type="ARBA" id="ARBA00023125"/>
    </source>
</evidence>
<sequence>MCGRLNISDDPFVIEILAGLGIANPRAEMRFGRFKKATDSISIVHEENGQRQLSDATWWLLLDPQPGQGFKPSKYTSFNSRYDKLHVKGSAAYRPFHYSRCIIVVKGFGETQFVQGKPHHYYDFIAADGALCLGGLYKVWHHPDSGQKHYSCSVITLPAHPKLRRYHDKASPLILPPNSAELDAWLDSTQHDGGRFTHLLIPHLYQRLAAVQIDKPSQYHPVSEVTYIAKDPPRNRI</sequence>
<dbReference type="Gene3D" id="3.90.1680.10">
    <property type="entry name" value="SOS response associated peptidase-like"/>
    <property type="match status" value="1"/>
</dbReference>
<keyword evidence="10" id="KW-1185">Reference proteome</keyword>
<dbReference type="OrthoDB" id="6192129at2"/>
<evidence type="ECO:0000256" key="2">
    <source>
        <dbReference type="ARBA" id="ARBA00022670"/>
    </source>
</evidence>
<keyword evidence="5" id="KW-0190">Covalent protein-DNA linkage</keyword>
<evidence type="ECO:0000256" key="1">
    <source>
        <dbReference type="ARBA" id="ARBA00008136"/>
    </source>
</evidence>
<dbReference type="PANTHER" id="PTHR13604">
    <property type="entry name" value="DC12-RELATED"/>
    <property type="match status" value="1"/>
</dbReference>
<dbReference type="GO" id="GO:0008233">
    <property type="term" value="F:peptidase activity"/>
    <property type="evidence" value="ECO:0007669"/>
    <property type="project" value="UniProtKB-KW"/>
</dbReference>
<keyword evidence="7" id="KW-0456">Lyase</keyword>
<dbReference type="Proteomes" id="UP000033452">
    <property type="component" value="Unassembled WGS sequence"/>
</dbReference>
<dbReference type="RefSeq" id="WP_046005638.1">
    <property type="nucleotide sequence ID" value="NZ_JXYA01000031.1"/>
</dbReference>
<dbReference type="GO" id="GO:0003697">
    <property type="term" value="F:single-stranded DNA binding"/>
    <property type="evidence" value="ECO:0007669"/>
    <property type="project" value="InterPro"/>
</dbReference>
<comment type="similarity">
    <text evidence="1 8">Belongs to the SOS response-associated peptidase family.</text>
</comment>
<organism evidence="9 10">
    <name type="scientific">Pseudoalteromonas rubra</name>
    <dbReference type="NCBI Taxonomy" id="43658"/>
    <lineage>
        <taxon>Bacteria</taxon>
        <taxon>Pseudomonadati</taxon>
        <taxon>Pseudomonadota</taxon>
        <taxon>Gammaproteobacteria</taxon>
        <taxon>Alteromonadales</taxon>
        <taxon>Pseudoalteromonadaceae</taxon>
        <taxon>Pseudoalteromonas</taxon>
    </lineage>
</organism>
<keyword evidence="2 8" id="KW-0645">Protease</keyword>
<dbReference type="InterPro" id="IPR036590">
    <property type="entry name" value="SRAP-like"/>
</dbReference>
<dbReference type="PATRIC" id="fig|43658.5.peg.3012"/>
<evidence type="ECO:0000256" key="4">
    <source>
        <dbReference type="ARBA" id="ARBA00022801"/>
    </source>
</evidence>
<evidence type="ECO:0000256" key="5">
    <source>
        <dbReference type="ARBA" id="ARBA00023124"/>
    </source>
</evidence>
<dbReference type="Pfam" id="PF02586">
    <property type="entry name" value="SRAP"/>
    <property type="match status" value="1"/>
</dbReference>
<evidence type="ECO:0000256" key="3">
    <source>
        <dbReference type="ARBA" id="ARBA00022763"/>
    </source>
</evidence>
<protein>
    <recommendedName>
        <fullName evidence="8">Abasic site processing protein</fullName>
        <ecNumber evidence="8">3.4.-.-</ecNumber>
    </recommendedName>
</protein>
<evidence type="ECO:0000256" key="8">
    <source>
        <dbReference type="RuleBase" id="RU364100"/>
    </source>
</evidence>
<evidence type="ECO:0000313" key="10">
    <source>
        <dbReference type="Proteomes" id="UP000033452"/>
    </source>
</evidence>
<dbReference type="GO" id="GO:0106300">
    <property type="term" value="P:protein-DNA covalent cross-linking repair"/>
    <property type="evidence" value="ECO:0007669"/>
    <property type="project" value="InterPro"/>
</dbReference>
<dbReference type="AlphaFoldDB" id="A0A0F4QL20"/>
<accession>A0A0F4QL20</accession>
<dbReference type="SUPFAM" id="SSF143081">
    <property type="entry name" value="BB1717-like"/>
    <property type="match status" value="1"/>
</dbReference>
<evidence type="ECO:0000256" key="7">
    <source>
        <dbReference type="ARBA" id="ARBA00023239"/>
    </source>
</evidence>